<evidence type="ECO:0000313" key="3">
    <source>
        <dbReference type="Proteomes" id="UP000199572"/>
    </source>
</evidence>
<proteinExistence type="predicted"/>
<dbReference type="Proteomes" id="UP000199572">
    <property type="component" value="Unassembled WGS sequence"/>
</dbReference>
<evidence type="ECO:0008006" key="4">
    <source>
        <dbReference type="Google" id="ProtNLM"/>
    </source>
</evidence>
<reference evidence="2 3" key="1">
    <citation type="submission" date="2016-10" db="EMBL/GenBank/DDBJ databases">
        <authorList>
            <person name="de Groot N.N."/>
        </authorList>
    </citation>
    <scope>NUCLEOTIDE SEQUENCE [LARGE SCALE GENOMIC DNA]</scope>
    <source>
        <strain evidence="2 3">DSM 18610</strain>
    </source>
</reference>
<gene>
    <name evidence="2" type="ORF">SAMN04488023_12350</name>
</gene>
<evidence type="ECO:0000313" key="2">
    <source>
        <dbReference type="EMBL" id="SER97831.1"/>
    </source>
</evidence>
<dbReference type="PROSITE" id="PS51257">
    <property type="entry name" value="PROKAR_LIPOPROTEIN"/>
    <property type="match status" value="1"/>
</dbReference>
<dbReference type="STRING" id="390241.SAMN04488023_12350"/>
<dbReference type="RefSeq" id="WP_090886425.1">
    <property type="nucleotide sequence ID" value="NZ_FOGG01000023.1"/>
</dbReference>
<dbReference type="EMBL" id="FOGG01000023">
    <property type="protein sequence ID" value="SER97831.1"/>
    <property type="molecule type" value="Genomic_DNA"/>
</dbReference>
<name>A0A1H9TKX2_9SPHI</name>
<feature type="signal peptide" evidence="1">
    <location>
        <begin position="1"/>
        <end position="20"/>
    </location>
</feature>
<keyword evidence="3" id="KW-1185">Reference proteome</keyword>
<dbReference type="OrthoDB" id="978436at2"/>
<evidence type="ECO:0000256" key="1">
    <source>
        <dbReference type="SAM" id="SignalP"/>
    </source>
</evidence>
<dbReference type="InterPro" id="IPR027829">
    <property type="entry name" value="DUF4625"/>
</dbReference>
<accession>A0A1H9TKX2</accession>
<keyword evidence="1" id="KW-0732">Signal</keyword>
<protein>
    <recommendedName>
        <fullName evidence="4">DUF4625 domain-containing protein</fullName>
    </recommendedName>
</protein>
<feature type="chain" id="PRO_5011669334" description="DUF4625 domain-containing protein" evidence="1">
    <location>
        <begin position="21"/>
        <end position="321"/>
    </location>
</feature>
<organism evidence="2 3">
    <name type="scientific">Pedobacter rhizosphaerae</name>
    <dbReference type="NCBI Taxonomy" id="390241"/>
    <lineage>
        <taxon>Bacteria</taxon>
        <taxon>Pseudomonadati</taxon>
        <taxon>Bacteroidota</taxon>
        <taxon>Sphingobacteriia</taxon>
        <taxon>Sphingobacteriales</taxon>
        <taxon>Sphingobacteriaceae</taxon>
        <taxon>Pedobacter</taxon>
    </lineage>
</organism>
<sequence length="321" mass="36442">MKKNYKKILLMIFLTVSALGACKKDNPTQKEAPLPTIDKVEVGLNNNEVGVIGRDFHFNANVLAGEKINVIKIKIQQISGETYAKPWNYEIVWEQYKGAKNTTVHKHFDIPSTAVEGKYDFIITVLDENGTSLEEKRKIQIYSSQNLPVDLSFDFGIDAVDVDFKPVRIQYSLQNIYDSAKYKSEDPINKNEFLAPIVSIASVKGDGKMYCLIINKKHNHRPETIAAIDFTKAIVADVWEHKSLTKSEFATNMFNFSTTPMTIVYPSIKIGTDKDKNIPLANPIANLKAWESGDYYVGFIYHNSTYNMGMYHYAEVKINME</sequence>
<dbReference type="AlphaFoldDB" id="A0A1H9TKX2"/>
<dbReference type="Pfam" id="PF15418">
    <property type="entry name" value="DUF4625"/>
    <property type="match status" value="1"/>
</dbReference>